<name>A0A443VMJ2_RAOPL</name>
<evidence type="ECO:0000259" key="1">
    <source>
        <dbReference type="Pfam" id="PF13638"/>
    </source>
</evidence>
<evidence type="ECO:0000313" key="2">
    <source>
        <dbReference type="EMBL" id="RWT22475.1"/>
    </source>
</evidence>
<comment type="caution">
    <text evidence="2">The sequence shown here is derived from an EMBL/GenBank/DDBJ whole genome shotgun (WGS) entry which is preliminary data.</text>
</comment>
<dbReference type="EMBL" id="QKOX01000012">
    <property type="protein sequence ID" value="RWT22475.1"/>
    <property type="molecule type" value="Genomic_DNA"/>
</dbReference>
<dbReference type="AlphaFoldDB" id="A0A443VMJ2"/>
<feature type="domain" description="PIN" evidence="1">
    <location>
        <begin position="9"/>
        <end position="152"/>
    </location>
</feature>
<dbReference type="Gene3D" id="3.40.50.1010">
    <property type="entry name" value="5'-nuclease"/>
    <property type="match status" value="1"/>
</dbReference>
<dbReference type="InterPro" id="IPR002716">
    <property type="entry name" value="PIN_dom"/>
</dbReference>
<gene>
    <name evidence="2" type="ORF">DN603_13935</name>
</gene>
<dbReference type="RefSeq" id="WP_097358014.1">
    <property type="nucleotide sequence ID" value="NZ_JAUBKS010000005.1"/>
</dbReference>
<dbReference type="Pfam" id="PF13638">
    <property type="entry name" value="PIN_4"/>
    <property type="match status" value="1"/>
</dbReference>
<reference evidence="2 3" key="1">
    <citation type="submission" date="2018-06" db="EMBL/GenBank/DDBJ databases">
        <title>Carbapenemase-producing Enterobacteriaceae present in wastewater treatment plant effluent and nearby surface waters in the US.</title>
        <authorList>
            <person name="Mathys D.A."/>
            <person name="Mollenkopf D.F."/>
            <person name="Feicht S.M."/>
            <person name="Adams R.J."/>
            <person name="Albers A.L."/>
            <person name="Stuever D.M."/>
            <person name="Daniels J.B."/>
            <person name="Wittum T.E."/>
        </authorList>
    </citation>
    <scope>NUCLEOTIDE SEQUENCE [LARGE SCALE GENOMIC DNA]</scope>
    <source>
        <strain evidence="2 3">GEO_47_Down_B</strain>
    </source>
</reference>
<dbReference type="GO" id="GO:0003677">
    <property type="term" value="F:DNA binding"/>
    <property type="evidence" value="ECO:0007669"/>
    <property type="project" value="UniProtKB-KW"/>
</dbReference>
<sequence length="498" mass="56394">MSKKLYLFPDTNIFLQCMPLAQVNFSEITSCDEICVIITRPIQQEIDRQKGQGNSRLSKKAKAAASLFSTVVDSPNMTLVIRKSLPHVSLTMDLSLRPSDKLSEQLDYQEADDRFVGIAAGYCAADKDSEVAIITNDSGPRFSAIKHNITCYKVPSSWILAAETDEKDKQIKLLETRVRQLTQSMPEFNIKVADDEQFEAILPYYTALSEGEISKLLCQLTDAFPLVTDFSKEQSSSRSLTSIEKTLKAINQQKYVPVSADEIALYRDKHYPEWRKQCEEILSICHENLNSKAIKLPLSFLLQNIGYAIAERAVVTFTAKGSFFLCGNNWKIREILSEIKGLNLPSAPIAPKGEWRSTWSGAEEMVFARGMPDMNLNHYDSLLPPIPTARDKNSFYYKKMSDLPVQAVSLECEEWRHQIEEENFSLFAYIPNKPQEITGAIEVRVDANNLLNPIIKVFKLKVTIEAQSAFSVVMKMMHAIIQEQQSKKPFSLNKSLKY</sequence>
<protein>
    <submittedName>
        <fullName evidence="2">DNA-binding protein</fullName>
    </submittedName>
</protein>
<dbReference type="Proteomes" id="UP000288843">
    <property type="component" value="Unassembled WGS sequence"/>
</dbReference>
<proteinExistence type="predicted"/>
<keyword evidence="2" id="KW-0238">DNA-binding</keyword>
<evidence type="ECO:0000313" key="3">
    <source>
        <dbReference type="Proteomes" id="UP000288843"/>
    </source>
</evidence>
<accession>A0A443VMJ2</accession>
<organism evidence="2 3">
    <name type="scientific">Raoultella planticola</name>
    <name type="common">Klebsiella planticola</name>
    <dbReference type="NCBI Taxonomy" id="575"/>
    <lineage>
        <taxon>Bacteria</taxon>
        <taxon>Pseudomonadati</taxon>
        <taxon>Pseudomonadota</taxon>
        <taxon>Gammaproteobacteria</taxon>
        <taxon>Enterobacterales</taxon>
        <taxon>Enterobacteriaceae</taxon>
        <taxon>Klebsiella/Raoultella group</taxon>
        <taxon>Raoultella</taxon>
    </lineage>
</organism>